<dbReference type="GeneID" id="5055500"/>
<evidence type="ECO:0000256" key="1">
    <source>
        <dbReference type="SAM" id="Phobius"/>
    </source>
</evidence>
<dbReference type="RefSeq" id="WP_011900944.1">
    <property type="nucleotide sequence ID" value="NC_009376.1"/>
</dbReference>
<dbReference type="HOGENOM" id="CLU_2299446_0_0_2"/>
<keyword evidence="1" id="KW-0472">Membrane</keyword>
<proteinExistence type="predicted"/>
<accession>A4WKX0</accession>
<dbReference type="Proteomes" id="UP000001567">
    <property type="component" value="Chromosome"/>
</dbReference>
<dbReference type="EMBL" id="CP000660">
    <property type="protein sequence ID" value="ABP51037.1"/>
    <property type="molecule type" value="Genomic_DNA"/>
</dbReference>
<protein>
    <submittedName>
        <fullName evidence="2">Uncharacterized protein</fullName>
    </submittedName>
</protein>
<name>A4WKX0_PYRAR</name>
<organism evidence="2 3">
    <name type="scientific">Pyrobaculum arsenaticum (strain DSM 13514 / JCM 11321 / PZ6)</name>
    <dbReference type="NCBI Taxonomy" id="340102"/>
    <lineage>
        <taxon>Archaea</taxon>
        <taxon>Thermoproteota</taxon>
        <taxon>Thermoprotei</taxon>
        <taxon>Thermoproteales</taxon>
        <taxon>Thermoproteaceae</taxon>
        <taxon>Pyrobaculum</taxon>
    </lineage>
</organism>
<evidence type="ECO:0000313" key="2">
    <source>
        <dbReference type="EMBL" id="ABP51037.1"/>
    </source>
</evidence>
<dbReference type="STRING" id="340102.Pars_1480"/>
<reference evidence="2 3" key="1">
    <citation type="submission" date="2007-04" db="EMBL/GenBank/DDBJ databases">
        <title>Complete sequence of Pyrobaculum arsenaticum DSM 13514.</title>
        <authorList>
            <consortium name="US DOE Joint Genome Institute"/>
            <person name="Copeland A."/>
            <person name="Lucas S."/>
            <person name="Lapidus A."/>
            <person name="Barry K."/>
            <person name="Glavina del Rio T."/>
            <person name="Dalin E."/>
            <person name="Tice H."/>
            <person name="Pitluck S."/>
            <person name="Chain P."/>
            <person name="Malfatti S."/>
            <person name="Shin M."/>
            <person name="Vergez L."/>
            <person name="Schmutz J."/>
            <person name="Larimer F."/>
            <person name="Land M."/>
            <person name="Hauser L."/>
            <person name="Kyrpides N."/>
            <person name="Mikhailova N."/>
            <person name="Cozen A.E."/>
            <person name="Fitz-Gibbon S.T."/>
            <person name="House C.H."/>
            <person name="Saltikov C."/>
            <person name="Lowe T.M."/>
            <person name="Richardson P."/>
        </authorList>
    </citation>
    <scope>NUCLEOTIDE SEQUENCE [LARGE SCALE GENOMIC DNA]</scope>
    <source>
        <strain evidence="3">ATCC 700994 / DSM 13514 / JCM 11321 / PZ6</strain>
    </source>
</reference>
<keyword evidence="1" id="KW-0812">Transmembrane</keyword>
<evidence type="ECO:0000313" key="3">
    <source>
        <dbReference type="Proteomes" id="UP000001567"/>
    </source>
</evidence>
<sequence length="100" mass="11305">MTDDLLQIVAITVFSILVLTLFLLIFPYVSTPAVCQATRLVLENPGSEIIVYGRFRVSNDTYFVYFSCCLQIPKEKIQVIYKTEGKLVIGTTADGFLYVR</sequence>
<feature type="transmembrane region" description="Helical" evidence="1">
    <location>
        <begin position="6"/>
        <end position="29"/>
    </location>
</feature>
<keyword evidence="1" id="KW-1133">Transmembrane helix</keyword>
<dbReference type="OrthoDB" id="29133at2157"/>
<dbReference type="KEGG" id="pas:Pars_1480"/>
<gene>
    <name evidence="2" type="ordered locus">Pars_1480</name>
</gene>
<dbReference type="AlphaFoldDB" id="A4WKX0"/>